<evidence type="ECO:0000256" key="1">
    <source>
        <dbReference type="ARBA" id="ARBA00023015"/>
    </source>
</evidence>
<dbReference type="Gene3D" id="1.10.10.10">
    <property type="entry name" value="Winged helix-like DNA-binding domain superfamily/Winged helix DNA-binding domain"/>
    <property type="match status" value="1"/>
</dbReference>
<dbReference type="KEGG" id="rhoz:GXP67_30540"/>
<dbReference type="GO" id="GO:0003677">
    <property type="term" value="F:DNA binding"/>
    <property type="evidence" value="ECO:0007669"/>
    <property type="project" value="UniProtKB-KW"/>
</dbReference>
<dbReference type="SMART" id="SM00866">
    <property type="entry name" value="UTRA"/>
    <property type="match status" value="1"/>
</dbReference>
<dbReference type="AlphaFoldDB" id="A0A6C0GRH6"/>
<keyword evidence="6" id="KW-1185">Reference proteome</keyword>
<dbReference type="RefSeq" id="WP_162446656.1">
    <property type="nucleotide sequence ID" value="NZ_CP048222.1"/>
</dbReference>
<dbReference type="EMBL" id="CP048222">
    <property type="protein sequence ID" value="QHT70681.1"/>
    <property type="molecule type" value="Genomic_DNA"/>
</dbReference>
<dbReference type="GO" id="GO:0003700">
    <property type="term" value="F:DNA-binding transcription factor activity"/>
    <property type="evidence" value="ECO:0007669"/>
    <property type="project" value="InterPro"/>
</dbReference>
<dbReference type="InterPro" id="IPR050679">
    <property type="entry name" value="Bact_HTH_transcr_reg"/>
</dbReference>
<dbReference type="PANTHER" id="PTHR44846">
    <property type="entry name" value="MANNOSYL-D-GLYCERATE TRANSPORT/METABOLISM SYSTEM REPRESSOR MNGR-RELATED"/>
    <property type="match status" value="1"/>
</dbReference>
<evidence type="ECO:0000313" key="5">
    <source>
        <dbReference type="EMBL" id="QHT70681.1"/>
    </source>
</evidence>
<sequence length="242" mass="27803">MQINHASLIPLHKQIEDLIRELVESGKYDGGKLLPKEEELARRFGVSRNTVRQGIYKLVLEGLLIRKKGVGTQIAPKTITTHLDEWHSFTQEMTRRGVSLKNYLVKVSKEGADTVLAEAFQIDKDTQLIKLERLRGDDKAPFVYFISWFHPRLGLTGEENFHRPLYQLLEQDLSVFPSRSSEELKAVAADAVVARHLNIQEGSPVLYRKRLVYDAGNRSIEYNIGFYRGDKFTYSIDIKRNT</sequence>
<reference evidence="5 6" key="1">
    <citation type="submission" date="2020-01" db="EMBL/GenBank/DDBJ databases">
        <authorList>
            <person name="Kim M.K."/>
        </authorList>
    </citation>
    <scope>NUCLEOTIDE SEQUENCE [LARGE SCALE GENOMIC DNA]</scope>
    <source>
        <strain evidence="5 6">172606-1</strain>
    </source>
</reference>
<evidence type="ECO:0000313" key="6">
    <source>
        <dbReference type="Proteomes" id="UP000480178"/>
    </source>
</evidence>
<dbReference type="SUPFAM" id="SSF64288">
    <property type="entry name" value="Chorismate lyase-like"/>
    <property type="match status" value="1"/>
</dbReference>
<dbReference type="Pfam" id="PF00392">
    <property type="entry name" value="GntR"/>
    <property type="match status" value="1"/>
</dbReference>
<dbReference type="PROSITE" id="PS50949">
    <property type="entry name" value="HTH_GNTR"/>
    <property type="match status" value="1"/>
</dbReference>
<keyword evidence="1" id="KW-0805">Transcription regulation</keyword>
<feature type="domain" description="HTH gntR-type" evidence="4">
    <location>
        <begin position="9"/>
        <end position="77"/>
    </location>
</feature>
<dbReference type="Pfam" id="PF07702">
    <property type="entry name" value="UTRA"/>
    <property type="match status" value="1"/>
</dbReference>
<dbReference type="SUPFAM" id="SSF46785">
    <property type="entry name" value="Winged helix' DNA-binding domain"/>
    <property type="match status" value="1"/>
</dbReference>
<protein>
    <submittedName>
        <fullName evidence="5">GntR family transcriptional regulator</fullName>
    </submittedName>
</protein>
<dbReference type="SMART" id="SM00345">
    <property type="entry name" value="HTH_GNTR"/>
    <property type="match status" value="1"/>
</dbReference>
<dbReference type="InterPro" id="IPR028978">
    <property type="entry name" value="Chorismate_lyase_/UTRA_dom_sf"/>
</dbReference>
<keyword evidence="2" id="KW-0238">DNA-binding</keyword>
<organism evidence="5 6">
    <name type="scientific">Rhodocytophaga rosea</name>
    <dbReference type="NCBI Taxonomy" id="2704465"/>
    <lineage>
        <taxon>Bacteria</taxon>
        <taxon>Pseudomonadati</taxon>
        <taxon>Bacteroidota</taxon>
        <taxon>Cytophagia</taxon>
        <taxon>Cytophagales</taxon>
        <taxon>Rhodocytophagaceae</taxon>
        <taxon>Rhodocytophaga</taxon>
    </lineage>
</organism>
<dbReference type="InterPro" id="IPR011663">
    <property type="entry name" value="UTRA"/>
</dbReference>
<accession>A0A6C0GRH6</accession>
<dbReference type="PANTHER" id="PTHR44846:SF1">
    <property type="entry name" value="MANNOSYL-D-GLYCERATE TRANSPORT_METABOLISM SYSTEM REPRESSOR MNGR-RELATED"/>
    <property type="match status" value="1"/>
</dbReference>
<dbReference type="InterPro" id="IPR036388">
    <property type="entry name" value="WH-like_DNA-bd_sf"/>
</dbReference>
<dbReference type="CDD" id="cd07377">
    <property type="entry name" value="WHTH_GntR"/>
    <property type="match status" value="1"/>
</dbReference>
<evidence type="ECO:0000256" key="2">
    <source>
        <dbReference type="ARBA" id="ARBA00023125"/>
    </source>
</evidence>
<dbReference type="GO" id="GO:0045892">
    <property type="term" value="P:negative regulation of DNA-templated transcription"/>
    <property type="evidence" value="ECO:0007669"/>
    <property type="project" value="TreeGrafter"/>
</dbReference>
<dbReference type="Gene3D" id="3.40.1410.10">
    <property type="entry name" value="Chorismate lyase-like"/>
    <property type="match status" value="1"/>
</dbReference>
<dbReference type="PRINTS" id="PR00035">
    <property type="entry name" value="HTHGNTR"/>
</dbReference>
<dbReference type="InterPro" id="IPR036390">
    <property type="entry name" value="WH_DNA-bd_sf"/>
</dbReference>
<proteinExistence type="predicted"/>
<keyword evidence="3" id="KW-0804">Transcription</keyword>
<gene>
    <name evidence="5" type="ORF">GXP67_30540</name>
</gene>
<dbReference type="InterPro" id="IPR000524">
    <property type="entry name" value="Tscrpt_reg_HTH_GntR"/>
</dbReference>
<name>A0A6C0GRH6_9BACT</name>
<dbReference type="Proteomes" id="UP000480178">
    <property type="component" value="Chromosome"/>
</dbReference>
<evidence type="ECO:0000259" key="4">
    <source>
        <dbReference type="PROSITE" id="PS50949"/>
    </source>
</evidence>
<evidence type="ECO:0000256" key="3">
    <source>
        <dbReference type="ARBA" id="ARBA00023163"/>
    </source>
</evidence>